<accession>A0A0C2MCN4</accession>
<dbReference type="AlphaFoldDB" id="A0A0C2MCN4"/>
<organism evidence="1 2">
    <name type="scientific">Thelohanellus kitauei</name>
    <name type="common">Myxosporean</name>
    <dbReference type="NCBI Taxonomy" id="669202"/>
    <lineage>
        <taxon>Eukaryota</taxon>
        <taxon>Metazoa</taxon>
        <taxon>Cnidaria</taxon>
        <taxon>Myxozoa</taxon>
        <taxon>Myxosporea</taxon>
        <taxon>Bivalvulida</taxon>
        <taxon>Platysporina</taxon>
        <taxon>Myxobolidae</taxon>
        <taxon>Thelohanellus</taxon>
    </lineage>
</organism>
<dbReference type="EMBL" id="JWZT01005118">
    <property type="protein sequence ID" value="KII62069.1"/>
    <property type="molecule type" value="Genomic_DNA"/>
</dbReference>
<gene>
    <name evidence="1" type="ORF">RF11_02569</name>
</gene>
<name>A0A0C2MCN4_THEKT</name>
<evidence type="ECO:0000313" key="1">
    <source>
        <dbReference type="EMBL" id="KII62069.1"/>
    </source>
</evidence>
<evidence type="ECO:0000313" key="2">
    <source>
        <dbReference type="Proteomes" id="UP000031668"/>
    </source>
</evidence>
<comment type="caution">
    <text evidence="1">The sequence shown here is derived from an EMBL/GenBank/DDBJ whole genome shotgun (WGS) entry which is preliminary data.</text>
</comment>
<dbReference type="Proteomes" id="UP000031668">
    <property type="component" value="Unassembled WGS sequence"/>
</dbReference>
<dbReference type="OrthoDB" id="3180714at2759"/>
<keyword evidence="2" id="KW-1185">Reference proteome</keyword>
<proteinExistence type="predicted"/>
<protein>
    <submittedName>
        <fullName evidence="1">Uncharacterized protein</fullName>
    </submittedName>
</protein>
<reference evidence="1 2" key="1">
    <citation type="journal article" date="2014" name="Genome Biol. Evol.">
        <title>The genome of the myxosporean Thelohanellus kitauei shows adaptations to nutrient acquisition within its fish host.</title>
        <authorList>
            <person name="Yang Y."/>
            <person name="Xiong J."/>
            <person name="Zhou Z."/>
            <person name="Huo F."/>
            <person name="Miao W."/>
            <person name="Ran C."/>
            <person name="Liu Y."/>
            <person name="Zhang J."/>
            <person name="Feng J."/>
            <person name="Wang M."/>
            <person name="Wang M."/>
            <person name="Wang L."/>
            <person name="Yao B."/>
        </authorList>
    </citation>
    <scope>NUCLEOTIDE SEQUENCE [LARGE SCALE GENOMIC DNA]</scope>
    <source>
        <strain evidence="1">Wuqing</strain>
    </source>
</reference>
<sequence length="193" mass="21711">MADFERTTFILLGTVDSIFRAIHTVEKIYVDSEFNSPSTFSHICQNLNLEDDTFIEASFVDVASIAPINHAQFLRYSEKHYWPIVYKPAKKPKLSSPNPLLTEIDKNKILEIFGSIFTSGVSQNICCLVNPKNNHVYKGLDSRTEHPLHHSTIMAINTMCEDKVSQCVGGQEQSTGYLCTGMDALLVYEPCVM</sequence>